<dbReference type="Pfam" id="PF01380">
    <property type="entry name" value="SIS"/>
    <property type="match status" value="1"/>
</dbReference>
<dbReference type="GO" id="GO:1901135">
    <property type="term" value="P:carbohydrate derivative metabolic process"/>
    <property type="evidence" value="ECO:0007669"/>
    <property type="project" value="InterPro"/>
</dbReference>
<feature type="domain" description="SIS" evidence="1">
    <location>
        <begin position="37"/>
        <end position="189"/>
    </location>
</feature>
<evidence type="ECO:0000313" key="2">
    <source>
        <dbReference type="EMBL" id="AIA80098.1"/>
    </source>
</evidence>
<dbReference type="RefSeq" id="YP_009037454.1">
    <property type="nucleotide sequence ID" value="NC_024124.2"/>
</dbReference>
<dbReference type="InterPro" id="IPR001347">
    <property type="entry name" value="SIS_dom"/>
</dbReference>
<dbReference type="SUPFAM" id="SSF53697">
    <property type="entry name" value="SIS domain"/>
    <property type="match status" value="1"/>
</dbReference>
<dbReference type="GeneID" id="19524856"/>
<dbReference type="PANTHER" id="PTHR38418:SF2">
    <property type="entry name" value="SUGAR ISOMERASE, KPSF_GUTQ (AFU_ORTHOLOGUE AFUA_6G08860)"/>
    <property type="match status" value="1"/>
</dbReference>
<keyword evidence="3" id="KW-1185">Reference proteome</keyword>
<dbReference type="KEGG" id="vg:19524856"/>
<organism evidence="2 3">
    <name type="scientific">Escherichia phage vB_EcoM_JS09</name>
    <dbReference type="NCBI Taxonomy" id="1430444"/>
    <lineage>
        <taxon>Viruses</taxon>
        <taxon>Duplodnaviria</taxon>
        <taxon>Heunggongvirae</taxon>
        <taxon>Uroviricota</taxon>
        <taxon>Caudoviricetes</taxon>
        <taxon>Pantevenvirales</taxon>
        <taxon>Straboviridae</taxon>
        <taxon>Tevenvirinae</taxon>
        <taxon>Mosigvirus</taxon>
        <taxon>Mosigvirus JS09</taxon>
    </lineage>
</organism>
<dbReference type="OrthoDB" id="11548at10239"/>
<accession>A0A060BMQ0</accession>
<dbReference type="GO" id="GO:0097367">
    <property type="term" value="F:carbohydrate derivative binding"/>
    <property type="evidence" value="ECO:0007669"/>
    <property type="project" value="InterPro"/>
</dbReference>
<evidence type="ECO:0000259" key="1">
    <source>
        <dbReference type="PROSITE" id="PS51464"/>
    </source>
</evidence>
<name>A0A060BMQ0_9CAUD</name>
<dbReference type="Gene3D" id="3.40.50.10490">
    <property type="entry name" value="Glucose-6-phosphate isomerase like protein, domain 1"/>
    <property type="match status" value="1"/>
</dbReference>
<gene>
    <name evidence="2" type="ORF">JS09_0131</name>
</gene>
<reference evidence="2" key="1">
    <citation type="submission" date="2015-07" db="EMBL/GenBank/DDBJ databases">
        <title>Isolation and characterization of a novel lytic T4-like coliphage vB_EcoM_JS09 infecting APEC.</title>
        <authorList>
            <person name="Zhou Y."/>
            <person name="Bao H.D."/>
            <person name="Zhang H."/>
            <person name="Wang R."/>
        </authorList>
    </citation>
    <scope>NUCLEOTIDE SEQUENCE</scope>
</reference>
<dbReference type="EMBL" id="KF582788">
    <property type="protein sequence ID" value="AIA80098.1"/>
    <property type="molecule type" value="Genomic_DNA"/>
</dbReference>
<dbReference type="Proteomes" id="UP000019733">
    <property type="component" value="Segment"/>
</dbReference>
<sequence>MKTTPITIAIDAIIKQASSLAAMAKVISQNPARYNAILETLRRPGLSNYESRVIITGVGKNANIATKASETFASLGIPSMYLNTGHYSHGDAGFIAPNDVLIHISRSGKTEEMIGVAKHLKTIRPNVKQILLHCNPDIPQENEALFDYSFCTGIAVEVDENSLAPTMSTTLLLALIDTFAINLSSERGFTSNDFLKFHPGGALGAMLRGEQ</sequence>
<dbReference type="PROSITE" id="PS51464">
    <property type="entry name" value="SIS"/>
    <property type="match status" value="1"/>
</dbReference>
<protein>
    <recommendedName>
        <fullName evidence="1">SIS domain-containing protein</fullName>
    </recommendedName>
</protein>
<dbReference type="PANTHER" id="PTHR38418">
    <property type="entry name" value="SUGAR ISOMERASE, KPSF/GUTQ (AFU_ORTHOLOGUE AFUA_6G08860)"/>
    <property type="match status" value="1"/>
</dbReference>
<evidence type="ECO:0000313" key="3">
    <source>
        <dbReference type="Proteomes" id="UP000019733"/>
    </source>
</evidence>
<dbReference type="InterPro" id="IPR046348">
    <property type="entry name" value="SIS_dom_sf"/>
</dbReference>
<proteinExistence type="predicted"/>